<evidence type="ECO:0000256" key="4">
    <source>
        <dbReference type="ARBA" id="ARBA00023136"/>
    </source>
</evidence>
<dbReference type="InterPro" id="IPR036734">
    <property type="entry name" value="Neur_chan_lig-bd_sf"/>
</dbReference>
<keyword evidence="4 5" id="KW-0472">Membrane</keyword>
<dbReference type="InterPro" id="IPR038050">
    <property type="entry name" value="Neuro_actylchol_rec"/>
</dbReference>
<dbReference type="Gene3D" id="2.70.170.10">
    <property type="entry name" value="Neurotransmitter-gated ion-channel ligand-binding domain"/>
    <property type="match status" value="1"/>
</dbReference>
<keyword evidence="3 5" id="KW-1133">Transmembrane helix</keyword>
<dbReference type="SUPFAM" id="SSF90112">
    <property type="entry name" value="Neurotransmitter-gated ion-channel transmembrane pore"/>
    <property type="match status" value="1"/>
</dbReference>
<feature type="transmembrane region" description="Helical" evidence="5">
    <location>
        <begin position="176"/>
        <end position="194"/>
    </location>
</feature>
<feature type="transmembrane region" description="Helical" evidence="5">
    <location>
        <begin position="117"/>
        <end position="140"/>
    </location>
</feature>
<dbReference type="Pfam" id="PF02932">
    <property type="entry name" value="Neur_chan_memb"/>
    <property type="match status" value="1"/>
</dbReference>
<dbReference type="Gene3D" id="1.20.58.390">
    <property type="entry name" value="Neurotransmitter-gated ion-channel transmembrane domain"/>
    <property type="match status" value="1"/>
</dbReference>
<dbReference type="Pfam" id="PF02931">
    <property type="entry name" value="Neur_chan_LBD"/>
    <property type="match status" value="1"/>
</dbReference>
<evidence type="ECO:0008006" key="10">
    <source>
        <dbReference type="Google" id="ProtNLM"/>
    </source>
</evidence>
<evidence type="ECO:0000256" key="5">
    <source>
        <dbReference type="SAM" id="Phobius"/>
    </source>
</evidence>
<proteinExistence type="predicted"/>
<dbReference type="PANTHER" id="PTHR18945">
    <property type="entry name" value="NEUROTRANSMITTER GATED ION CHANNEL"/>
    <property type="match status" value="1"/>
</dbReference>
<feature type="domain" description="Neurotransmitter-gated ion-channel ligand-binding" evidence="6">
    <location>
        <begin position="8"/>
        <end position="116"/>
    </location>
</feature>
<evidence type="ECO:0000259" key="6">
    <source>
        <dbReference type="Pfam" id="PF02931"/>
    </source>
</evidence>
<keyword evidence="2 5" id="KW-0812">Transmembrane</keyword>
<comment type="subcellular location">
    <subcellularLocation>
        <location evidence="1">Membrane</location>
        <topology evidence="1">Multi-pass membrane protein</topology>
    </subcellularLocation>
</comment>
<dbReference type="SUPFAM" id="SSF63712">
    <property type="entry name" value="Nicotinic receptor ligand binding domain-like"/>
    <property type="match status" value="1"/>
</dbReference>
<dbReference type="InterPro" id="IPR006201">
    <property type="entry name" value="Neur_channel"/>
</dbReference>
<feature type="transmembrane region" description="Helical" evidence="5">
    <location>
        <begin position="318"/>
        <end position="340"/>
    </location>
</feature>
<gene>
    <name evidence="8" type="ORF">AMECASPLE_031298</name>
</gene>
<evidence type="ECO:0000256" key="2">
    <source>
        <dbReference type="ARBA" id="ARBA00022692"/>
    </source>
</evidence>
<dbReference type="InterPro" id="IPR036719">
    <property type="entry name" value="Neuro-gated_channel_TM_sf"/>
</dbReference>
<dbReference type="PROSITE" id="PS00236">
    <property type="entry name" value="NEUROTR_ION_CHANNEL"/>
    <property type="match status" value="1"/>
</dbReference>
<evidence type="ECO:0000259" key="7">
    <source>
        <dbReference type="Pfam" id="PF02932"/>
    </source>
</evidence>
<evidence type="ECO:0000256" key="3">
    <source>
        <dbReference type="ARBA" id="ARBA00022989"/>
    </source>
</evidence>
<protein>
    <recommendedName>
        <fullName evidence="10">5-hydroxytryptamine receptor 3A</fullName>
    </recommendedName>
</protein>
<feature type="domain" description="Neurotransmitter-gated ion-channel transmembrane" evidence="7">
    <location>
        <begin position="124"/>
        <end position="332"/>
    </location>
</feature>
<organism evidence="8 9">
    <name type="scientific">Ameca splendens</name>
    <dbReference type="NCBI Taxonomy" id="208324"/>
    <lineage>
        <taxon>Eukaryota</taxon>
        <taxon>Metazoa</taxon>
        <taxon>Chordata</taxon>
        <taxon>Craniata</taxon>
        <taxon>Vertebrata</taxon>
        <taxon>Euteleostomi</taxon>
        <taxon>Actinopterygii</taxon>
        <taxon>Neopterygii</taxon>
        <taxon>Teleostei</taxon>
        <taxon>Neoteleostei</taxon>
        <taxon>Acanthomorphata</taxon>
        <taxon>Ovalentaria</taxon>
        <taxon>Atherinomorphae</taxon>
        <taxon>Cyprinodontiformes</taxon>
        <taxon>Goodeidae</taxon>
        <taxon>Ameca</taxon>
    </lineage>
</organism>
<feature type="non-terminal residue" evidence="8">
    <location>
        <position position="1"/>
    </location>
</feature>
<keyword evidence="9" id="KW-1185">Reference proteome</keyword>
<evidence type="ECO:0000313" key="8">
    <source>
        <dbReference type="EMBL" id="MEQ2312465.1"/>
    </source>
</evidence>
<dbReference type="EMBL" id="JAHRIP010079102">
    <property type="protein sequence ID" value="MEQ2312465.1"/>
    <property type="molecule type" value="Genomic_DNA"/>
</dbReference>
<sequence>TERDKAPPSPYLTISSNGKVLIQNDQVLVSTCRIQVHKFPFDVQSCTLSIKSVVHSVQEIKLNSLNSSVTTVWSRNVMRTQYEWLFVKMTVTTETVMPFGSKQDTIIYTIFMKRRPVLYIVNFLLPVLFFLCLDLSSFLISDRGGEKLSFKVTVLLAVTVMQLILNDILPSSSDKIPLIEVYCTGIFGLMFLSLQETILMMYLMELESESQDIEMDRRHSLGESFGGNLGRDTDYQSCEEEEKKWTSYTCICGVSADKMPTEVVQGCGSRLTEELQESEKLSDELKELIKVVSLLVNDMKEERKPSFWTRHIKIINRVYFILYVTASSLFLCFMFAIWTAPTE</sequence>
<comment type="caution">
    <text evidence="8">The sequence shown here is derived from an EMBL/GenBank/DDBJ whole genome shotgun (WGS) entry which is preliminary data.</text>
</comment>
<dbReference type="InterPro" id="IPR006029">
    <property type="entry name" value="Neurotrans-gated_channel_TM"/>
</dbReference>
<accession>A0ABV1A2P0</accession>
<dbReference type="InterPro" id="IPR006202">
    <property type="entry name" value="Neur_chan_lig-bd"/>
</dbReference>
<name>A0ABV1A2P0_9TELE</name>
<evidence type="ECO:0000313" key="9">
    <source>
        <dbReference type="Proteomes" id="UP001469553"/>
    </source>
</evidence>
<dbReference type="InterPro" id="IPR018000">
    <property type="entry name" value="Neurotransmitter_ion_chnl_CS"/>
</dbReference>
<dbReference type="Proteomes" id="UP001469553">
    <property type="component" value="Unassembled WGS sequence"/>
</dbReference>
<reference evidence="8 9" key="1">
    <citation type="submission" date="2021-06" db="EMBL/GenBank/DDBJ databases">
        <authorList>
            <person name="Palmer J.M."/>
        </authorList>
    </citation>
    <scope>NUCLEOTIDE SEQUENCE [LARGE SCALE GENOMIC DNA]</scope>
    <source>
        <strain evidence="8 9">AS_MEX2019</strain>
        <tissue evidence="8">Muscle</tissue>
    </source>
</reference>
<evidence type="ECO:0000256" key="1">
    <source>
        <dbReference type="ARBA" id="ARBA00004141"/>
    </source>
</evidence>